<evidence type="ECO:0000259" key="1">
    <source>
        <dbReference type="Pfam" id="PF01682"/>
    </source>
</evidence>
<accession>A0A8S1EXA9</accession>
<dbReference type="Pfam" id="PF01682">
    <property type="entry name" value="DB"/>
    <property type="match status" value="1"/>
</dbReference>
<comment type="caution">
    <text evidence="2">The sequence shown here is derived from an EMBL/GenBank/DDBJ whole genome shotgun (WGS) entry which is preliminary data.</text>
</comment>
<dbReference type="PANTHER" id="PTHR46705">
    <property type="entry name" value="PROTEIN CBG09805"/>
    <property type="match status" value="1"/>
</dbReference>
<feature type="domain" description="Domain of unknown function DB" evidence="1">
    <location>
        <begin position="490"/>
        <end position="589"/>
    </location>
</feature>
<evidence type="ECO:0000313" key="3">
    <source>
        <dbReference type="Proteomes" id="UP000494206"/>
    </source>
</evidence>
<dbReference type="PANTHER" id="PTHR46705:SF10">
    <property type="entry name" value="DOMAIN OF UNKNOWN FUNCTION DB DOMAIN-CONTAINING PROTEIN"/>
    <property type="match status" value="1"/>
</dbReference>
<dbReference type="InterPro" id="IPR002602">
    <property type="entry name" value="DB"/>
</dbReference>
<reference evidence="2 3" key="1">
    <citation type="submission" date="2020-04" db="EMBL/GenBank/DDBJ databases">
        <authorList>
            <person name="Laetsch R D."/>
            <person name="Stevens L."/>
            <person name="Kumar S."/>
            <person name="Blaxter L. M."/>
        </authorList>
    </citation>
    <scope>NUCLEOTIDE SEQUENCE [LARGE SCALE GENOMIC DNA]</scope>
</reference>
<dbReference type="Proteomes" id="UP000494206">
    <property type="component" value="Unassembled WGS sequence"/>
</dbReference>
<proteinExistence type="predicted"/>
<dbReference type="OrthoDB" id="5798149at2759"/>
<keyword evidence="3" id="KW-1185">Reference proteome</keyword>
<sequence>MNNDATTDGDWICGDGASPTSRIWTKKLGQTMNCWFTWITVLCTIRYGLSLDALRRVDGSHYARRRHVQMRRVTSGFHRDAPTPFFDNVIHSPLENKRIYTKDNFYINAIHPKSKEAQLYESMLVDGKGSVNDIDAFFVTPPPSRTTLAPRREGWNDLPKDMNLIKVSQGSVKDEEEVIPTKPPLKLVTLPPLMQATLPPFKHNNPVQFSQSQWQLEPIAPPVRFPAQPWQIPPPNGPTTPNPLAQWFVPTPAPSIPPNPFFTPPNNSPVFGESFSQSKNLTQPTPPQKQESYDPYIPIGIGNANFVPQGTQNVRPIDLQHRRNMRIGGFAKNNAVQTPIALPVAGQIDTPLNIAKEKEFGNFGTPSQFQKKLPPPIDYSVDSVAVVQKKPDEIAIPYRENAKNYYGRSAVPEKSSEQLRKFVKVHPHVAGNIQPPMIYRGKELVIPKMFNFTNQVAPPLPPQPMAPQQIVPQPLSYFPTMNPNQKLDLCCRKQRVSPICQNLCNFDTFNDKSLVSAFLTNQCPGPQLGQAYDCASSKADHSMCCERAGLLSFQAGKCMPFCRTHVATPANVFDYFVCLQVFEAVKGCYREYQFTHPNIFGD</sequence>
<dbReference type="AlphaFoldDB" id="A0A8S1EXA9"/>
<protein>
    <recommendedName>
        <fullName evidence="1">Domain of unknown function DB domain-containing protein</fullName>
    </recommendedName>
</protein>
<dbReference type="EMBL" id="CADEPM010000004">
    <property type="protein sequence ID" value="CAB3404852.1"/>
    <property type="molecule type" value="Genomic_DNA"/>
</dbReference>
<organism evidence="2 3">
    <name type="scientific">Caenorhabditis bovis</name>
    <dbReference type="NCBI Taxonomy" id="2654633"/>
    <lineage>
        <taxon>Eukaryota</taxon>
        <taxon>Metazoa</taxon>
        <taxon>Ecdysozoa</taxon>
        <taxon>Nematoda</taxon>
        <taxon>Chromadorea</taxon>
        <taxon>Rhabditida</taxon>
        <taxon>Rhabditina</taxon>
        <taxon>Rhabditomorpha</taxon>
        <taxon>Rhabditoidea</taxon>
        <taxon>Rhabditidae</taxon>
        <taxon>Peloderinae</taxon>
        <taxon>Caenorhabditis</taxon>
    </lineage>
</organism>
<name>A0A8S1EXA9_9PELO</name>
<evidence type="ECO:0000313" key="2">
    <source>
        <dbReference type="EMBL" id="CAB3404852.1"/>
    </source>
</evidence>
<gene>
    <name evidence="2" type="ORF">CBOVIS_LOCUS7118</name>
</gene>